<organism evidence="2 3">
    <name type="scientific">Caballeronia udeis</name>
    <dbReference type="NCBI Taxonomy" id="1232866"/>
    <lineage>
        <taxon>Bacteria</taxon>
        <taxon>Pseudomonadati</taxon>
        <taxon>Pseudomonadota</taxon>
        <taxon>Betaproteobacteria</taxon>
        <taxon>Burkholderiales</taxon>
        <taxon>Burkholderiaceae</taxon>
        <taxon>Caballeronia</taxon>
    </lineage>
</organism>
<feature type="region of interest" description="Disordered" evidence="1">
    <location>
        <begin position="19"/>
        <end position="64"/>
    </location>
</feature>
<dbReference type="AlphaFoldDB" id="A0A158IHV1"/>
<dbReference type="EMBL" id="FCOK02000050">
    <property type="protein sequence ID" value="SAL55671.1"/>
    <property type="molecule type" value="Genomic_DNA"/>
</dbReference>
<reference evidence="2 3" key="1">
    <citation type="submission" date="2016-01" db="EMBL/GenBank/DDBJ databases">
        <authorList>
            <person name="Oliw E.H."/>
        </authorList>
    </citation>
    <scope>NUCLEOTIDE SEQUENCE [LARGE SCALE GENOMIC DNA]</scope>
    <source>
        <strain evidence="2">LMG 27134</strain>
    </source>
</reference>
<proteinExistence type="predicted"/>
<feature type="compositionally biased region" description="Pro residues" evidence="1">
    <location>
        <begin position="55"/>
        <end position="64"/>
    </location>
</feature>
<name>A0A158IHV1_9BURK</name>
<evidence type="ECO:0000256" key="1">
    <source>
        <dbReference type="SAM" id="MobiDB-lite"/>
    </source>
</evidence>
<protein>
    <submittedName>
        <fullName evidence="2">Uncharacterized protein</fullName>
    </submittedName>
</protein>
<evidence type="ECO:0000313" key="2">
    <source>
        <dbReference type="EMBL" id="SAL55671.1"/>
    </source>
</evidence>
<accession>A0A158IHV1</accession>
<dbReference type="Proteomes" id="UP000054683">
    <property type="component" value="Unassembled WGS sequence"/>
</dbReference>
<gene>
    <name evidence="2" type="ORF">AWB69_05985</name>
</gene>
<sequence length="250" mass="26968">MDEPRLYVVQSMQRARLTPFEGHPVAPWTTGKSQSLPPLPDKPQKPKKAKAAAPAPAPVSPYPRLPRDAAIKRMLEEGRTSAYIASALGVDANYVYGLKSKLKRAGTLVVAAVTDVDSEQAEAVPAAVTPDASPVQPACLPASPERVRTHILDWGARMGSYEYSSPPAGCVPRKARKRVNGMTRGQMRDELRGYARACPCAINCAAAEHGPRPQQPESIKKPFETGQKGKFFAGGVSRDLDVAWRTVCIA</sequence>
<evidence type="ECO:0000313" key="3">
    <source>
        <dbReference type="Proteomes" id="UP000054683"/>
    </source>
</evidence>